<accession>A0A6H0Y675</accession>
<feature type="compositionally biased region" description="Basic and acidic residues" evidence="1">
    <location>
        <begin position="38"/>
        <end position="73"/>
    </location>
</feature>
<feature type="region of interest" description="Disordered" evidence="1">
    <location>
        <begin position="1"/>
        <end position="25"/>
    </location>
</feature>
<sequence length="226" mass="24962">MLTVPDSTYRKMAQRAASTSQQSADAYRNQIFAAGIRQEDFGRAHSDVNNEHQDEQDSDDERVSSDDGDRDNGNDEVSSADADHDSVSDDHPNAGSDADADFSDSSQHVSSSDESSEDEQWPTYVMMPGQHIHVSTGTQFIATNDPRAAHRMPLHADQVMDFHHPGTYPNGLAEHDPRRHQVSYYNSEAQGQPEDANPCLICRREAALSSRRPPTCTHSRLGGARI</sequence>
<gene>
    <name evidence="2" type="ORF">AMS68_007856</name>
</gene>
<proteinExistence type="predicted"/>
<feature type="compositionally biased region" description="Low complexity" evidence="1">
    <location>
        <begin position="14"/>
        <end position="25"/>
    </location>
</feature>
<reference evidence="2 3" key="1">
    <citation type="journal article" date="2016" name="Sci. Rep.">
        <title>Peltaster fructicola genome reveals evolution from an invasive phytopathogen to an ectophytic parasite.</title>
        <authorList>
            <person name="Xu C."/>
            <person name="Chen H."/>
            <person name="Gleason M.L."/>
            <person name="Xu J.R."/>
            <person name="Liu H."/>
            <person name="Zhang R."/>
            <person name="Sun G."/>
        </authorList>
    </citation>
    <scope>NUCLEOTIDE SEQUENCE [LARGE SCALE GENOMIC DNA]</scope>
    <source>
        <strain evidence="2 3">LNHT1506</strain>
    </source>
</reference>
<evidence type="ECO:0000256" key="1">
    <source>
        <dbReference type="SAM" id="MobiDB-lite"/>
    </source>
</evidence>
<evidence type="ECO:0000313" key="2">
    <source>
        <dbReference type="EMBL" id="QIX02339.1"/>
    </source>
</evidence>
<keyword evidence="3" id="KW-1185">Reference proteome</keyword>
<feature type="region of interest" description="Disordered" evidence="1">
    <location>
        <begin position="38"/>
        <end position="119"/>
    </location>
</feature>
<feature type="compositionally biased region" description="Low complexity" evidence="1">
    <location>
        <begin position="103"/>
        <end position="113"/>
    </location>
</feature>
<evidence type="ECO:0000313" key="3">
    <source>
        <dbReference type="Proteomes" id="UP000503462"/>
    </source>
</evidence>
<organism evidence="2 3">
    <name type="scientific">Peltaster fructicola</name>
    <dbReference type="NCBI Taxonomy" id="286661"/>
    <lineage>
        <taxon>Eukaryota</taxon>
        <taxon>Fungi</taxon>
        <taxon>Dikarya</taxon>
        <taxon>Ascomycota</taxon>
        <taxon>Pezizomycotina</taxon>
        <taxon>Dothideomycetes</taxon>
        <taxon>Dothideomycetes incertae sedis</taxon>
        <taxon>Peltaster</taxon>
    </lineage>
</organism>
<protein>
    <submittedName>
        <fullName evidence="2">Uncharacterized protein</fullName>
    </submittedName>
</protein>
<dbReference type="EMBL" id="CP051143">
    <property type="protein sequence ID" value="QIX02339.1"/>
    <property type="molecule type" value="Genomic_DNA"/>
</dbReference>
<name>A0A6H0Y675_9PEZI</name>
<dbReference type="Proteomes" id="UP000503462">
    <property type="component" value="Chromosome 5"/>
</dbReference>
<feature type="compositionally biased region" description="Basic and acidic residues" evidence="1">
    <location>
        <begin position="81"/>
        <end position="92"/>
    </location>
</feature>
<dbReference type="AlphaFoldDB" id="A0A6H0Y675"/>